<dbReference type="Gene3D" id="3.40.50.20">
    <property type="match status" value="1"/>
</dbReference>
<dbReference type="InterPro" id="IPR041561">
    <property type="entry name" value="PglD_N"/>
</dbReference>
<dbReference type="NCBIfam" id="TIGR03570">
    <property type="entry name" value="NeuD_NnaD"/>
    <property type="match status" value="1"/>
</dbReference>
<proteinExistence type="predicted"/>
<gene>
    <name evidence="4" type="ORF">Asi03nite_13410</name>
</gene>
<dbReference type="InterPro" id="IPR050179">
    <property type="entry name" value="Trans_hexapeptide_repeat"/>
</dbReference>
<feature type="domain" description="PglD N-terminal" evidence="3">
    <location>
        <begin position="14"/>
        <end position="94"/>
    </location>
</feature>
<dbReference type="InterPro" id="IPR020019">
    <property type="entry name" value="AcTrfase_PglD-like"/>
</dbReference>
<evidence type="ECO:0000259" key="3">
    <source>
        <dbReference type="Pfam" id="PF17836"/>
    </source>
</evidence>
<sequence>MITPGHRIQAPEPIVIVGCGGHGREVFGVITAVNEASGGPWRVLGFLDDAPGAPDLRGVARLGSGCLGPSGMLGDLDAYYVIGIGDPRVRASVAGGLDRLGRPAARIVHPAATVGLDNSLAEGLVLFAGARITTNVTAGRHVHLNQNATVGHDAVLGDCVQVNPSAAVSGGCRIGSRALIGTNASVLQGRVVGEGATVGANGCVVRDVPPAAVVKGVPAR</sequence>
<protein>
    <submittedName>
        <fullName evidence="4">Acetyltransferase</fullName>
    </submittedName>
</protein>
<dbReference type="PANTHER" id="PTHR43300">
    <property type="entry name" value="ACETYLTRANSFERASE"/>
    <property type="match status" value="1"/>
</dbReference>
<accession>A0A919TI92</accession>
<dbReference type="Pfam" id="PF17836">
    <property type="entry name" value="PglD_N"/>
    <property type="match status" value="1"/>
</dbReference>
<dbReference type="AlphaFoldDB" id="A0A919TI92"/>
<organism evidence="4 5">
    <name type="scientific">Actinoplanes siamensis</name>
    <dbReference type="NCBI Taxonomy" id="1223317"/>
    <lineage>
        <taxon>Bacteria</taxon>
        <taxon>Bacillati</taxon>
        <taxon>Actinomycetota</taxon>
        <taxon>Actinomycetes</taxon>
        <taxon>Micromonosporales</taxon>
        <taxon>Micromonosporaceae</taxon>
        <taxon>Actinoplanes</taxon>
    </lineage>
</organism>
<dbReference type="CDD" id="cd03360">
    <property type="entry name" value="LbH_AT_putative"/>
    <property type="match status" value="1"/>
</dbReference>
<comment type="caution">
    <text evidence="4">The sequence shown here is derived from an EMBL/GenBank/DDBJ whole genome shotgun (WGS) entry which is preliminary data.</text>
</comment>
<keyword evidence="5" id="KW-1185">Reference proteome</keyword>
<evidence type="ECO:0000313" key="5">
    <source>
        <dbReference type="Proteomes" id="UP000629619"/>
    </source>
</evidence>
<reference evidence="4" key="1">
    <citation type="submission" date="2021-01" db="EMBL/GenBank/DDBJ databases">
        <title>Whole genome shotgun sequence of Actinoplanes siamensis NBRC 109076.</title>
        <authorList>
            <person name="Komaki H."/>
            <person name="Tamura T."/>
        </authorList>
    </citation>
    <scope>NUCLEOTIDE SEQUENCE</scope>
    <source>
        <strain evidence="4">NBRC 109076</strain>
    </source>
</reference>
<name>A0A919TI92_9ACTN</name>
<dbReference type="InterPro" id="IPR011004">
    <property type="entry name" value="Trimer_LpxA-like_sf"/>
</dbReference>
<dbReference type="Proteomes" id="UP000629619">
    <property type="component" value="Unassembled WGS sequence"/>
</dbReference>
<dbReference type="EMBL" id="BOMW01000014">
    <property type="protein sequence ID" value="GIF03803.1"/>
    <property type="molecule type" value="Genomic_DNA"/>
</dbReference>
<evidence type="ECO:0000256" key="1">
    <source>
        <dbReference type="PIRSR" id="PIRSR620019-1"/>
    </source>
</evidence>
<evidence type="ECO:0000256" key="2">
    <source>
        <dbReference type="PIRSR" id="PIRSR620019-2"/>
    </source>
</evidence>
<dbReference type="SUPFAM" id="SSF51161">
    <property type="entry name" value="Trimeric LpxA-like enzymes"/>
    <property type="match status" value="1"/>
</dbReference>
<dbReference type="Gene3D" id="2.160.10.10">
    <property type="entry name" value="Hexapeptide repeat proteins"/>
    <property type="match status" value="1"/>
</dbReference>
<dbReference type="PANTHER" id="PTHR43300:SF7">
    <property type="entry name" value="UDP-N-ACETYLBACILLOSAMINE N-ACETYLTRANSFERASE"/>
    <property type="match status" value="1"/>
</dbReference>
<feature type="active site" description="Proton acceptor" evidence="1">
    <location>
        <position position="152"/>
    </location>
</feature>
<evidence type="ECO:0000313" key="4">
    <source>
        <dbReference type="EMBL" id="GIF03803.1"/>
    </source>
</evidence>
<dbReference type="RefSeq" id="WP_203677519.1">
    <property type="nucleotide sequence ID" value="NZ_BOMW01000014.1"/>
</dbReference>
<feature type="site" description="Increases basicity of active site His" evidence="1">
    <location>
        <position position="153"/>
    </location>
</feature>
<feature type="binding site" evidence="2">
    <location>
        <position position="85"/>
    </location>
    <ligand>
        <name>substrate</name>
    </ligand>
</feature>